<protein>
    <recommendedName>
        <fullName evidence="3">Secreted protein</fullName>
    </recommendedName>
</protein>
<comment type="caution">
    <text evidence="1">The sequence shown here is derived from an EMBL/GenBank/DDBJ whole genome shotgun (WGS) entry which is preliminary data.</text>
</comment>
<sequence>MKREKTTTHGGIGRGVGVRRALGRVLAALAVAAGVVAVEAPAAVAAPYGPYTCKNGFVWREAVPGDQVCVTPQIRDQAVDENAWAPYRREPNGGAWGPNTCKTGFVWRLVRPNDLVCVPPASRDQAYSDNVNSPYRLLEPASVPRGTVWVTTTQGPFNSGGRMFARGSALWPNGVVRFYTIRPDGAGPYPAGRALQADANGNIVSADPRGQEFANMGCLGHTRVSTVIAVEQATGMVTGAGTTTAFICYF</sequence>
<reference evidence="1 2" key="1">
    <citation type="submission" date="2020-06" db="EMBL/GenBank/DDBJ databases">
        <title>Actinomadura xiongansis sp. nov., isolated from soil of Baiyangdian.</title>
        <authorList>
            <person name="Zhang X."/>
        </authorList>
    </citation>
    <scope>NUCLEOTIDE SEQUENCE [LARGE SCALE GENOMIC DNA]</scope>
    <source>
        <strain evidence="1 2">HBUM206468</strain>
    </source>
</reference>
<evidence type="ECO:0008006" key="3">
    <source>
        <dbReference type="Google" id="ProtNLM"/>
    </source>
</evidence>
<gene>
    <name evidence="1" type="ORF">HKK74_24775</name>
</gene>
<evidence type="ECO:0000313" key="2">
    <source>
        <dbReference type="Proteomes" id="UP000805614"/>
    </source>
</evidence>
<keyword evidence="2" id="KW-1185">Reference proteome</keyword>
<evidence type="ECO:0000313" key="1">
    <source>
        <dbReference type="EMBL" id="MBC6468685.1"/>
    </source>
</evidence>
<dbReference type="EMBL" id="JABVEC010000020">
    <property type="protein sequence ID" value="MBC6468685.1"/>
    <property type="molecule type" value="Genomic_DNA"/>
</dbReference>
<proteinExistence type="predicted"/>
<dbReference type="RefSeq" id="WP_187245727.1">
    <property type="nucleotide sequence ID" value="NZ_BAAAOK010000001.1"/>
</dbReference>
<dbReference type="Proteomes" id="UP000805614">
    <property type="component" value="Unassembled WGS sequence"/>
</dbReference>
<accession>A0ABR7LW33</accession>
<organism evidence="1 2">
    <name type="scientific">Actinomadura alba</name>
    <dbReference type="NCBI Taxonomy" id="406431"/>
    <lineage>
        <taxon>Bacteria</taxon>
        <taxon>Bacillati</taxon>
        <taxon>Actinomycetota</taxon>
        <taxon>Actinomycetes</taxon>
        <taxon>Streptosporangiales</taxon>
        <taxon>Thermomonosporaceae</taxon>
        <taxon>Actinomadura</taxon>
    </lineage>
</organism>
<name>A0ABR7LW33_9ACTN</name>